<sequence length="91" mass="10242">MEDFVSAVKSNDLIKAKKAFSAIMLERTAGLVAEQRKLIAQSIVIEGEEAEDNDDEDKKDKKPPFPPKKGEKDEDKDDKSDSEDDKDDKED</sequence>
<feature type="compositionally biased region" description="Acidic residues" evidence="1">
    <location>
        <begin position="46"/>
        <end position="55"/>
    </location>
</feature>
<organism evidence="2 3">
    <name type="scientific">Escherichia phage EcS1</name>
    <dbReference type="NCBI Taxonomy" id="2083276"/>
    <lineage>
        <taxon>Viruses</taxon>
        <taxon>Duplodnaviria</taxon>
        <taxon>Heunggongvirae</taxon>
        <taxon>Uroviricota</taxon>
        <taxon>Caudoviricetes</taxon>
        <taxon>Pantevenvirales</taxon>
        <taxon>Straboviridae</taxon>
        <taxon>Tevenvirinae</taxon>
        <taxon>Kagamiyamavirus</taxon>
        <taxon>Kagamiyamavirus ecs1</taxon>
    </lineage>
</organism>
<feature type="region of interest" description="Disordered" evidence="1">
    <location>
        <begin position="46"/>
        <end position="91"/>
    </location>
</feature>
<dbReference type="Proteomes" id="UP000250157">
    <property type="component" value="Segment"/>
</dbReference>
<reference evidence="2 3" key="1">
    <citation type="submission" date="2018-02" db="EMBL/GenBank/DDBJ databases">
        <title>Full genome sequencing of a novel polyvalent bacteriophage as one of T4-Family member.</title>
        <authorList>
            <person name="Kawasaki T."/>
            <person name="Saad A.M."/>
            <person name="Yamada T."/>
        </authorList>
    </citation>
    <scope>NUCLEOTIDE SEQUENCE [LARGE SCALE GENOMIC DNA]</scope>
    <source>
        <strain evidence="2 3">EcS1</strain>
    </source>
</reference>
<proteinExistence type="predicted"/>
<accession>A0A2Z5ZCM6</accession>
<protein>
    <submittedName>
        <fullName evidence="2">Prohead core protein</fullName>
    </submittedName>
</protein>
<dbReference type="Pfam" id="PF17634">
    <property type="entry name" value="GP67"/>
    <property type="match status" value="1"/>
</dbReference>
<evidence type="ECO:0000313" key="3">
    <source>
        <dbReference type="Proteomes" id="UP000250157"/>
    </source>
</evidence>
<name>A0A2Z5ZCM6_9CAUD</name>
<dbReference type="RefSeq" id="YP_010090884.1">
    <property type="nucleotide sequence ID" value="NC_055721.1"/>
</dbReference>
<keyword evidence="3" id="KW-1185">Reference proteome</keyword>
<dbReference type="KEGG" id="vg:65108376"/>
<dbReference type="EMBL" id="LC371242">
    <property type="protein sequence ID" value="BBC78237.1"/>
    <property type="molecule type" value="Genomic_DNA"/>
</dbReference>
<dbReference type="GeneID" id="65108376"/>
<dbReference type="InterPro" id="IPR035114">
    <property type="entry name" value="GP67"/>
</dbReference>
<evidence type="ECO:0000256" key="1">
    <source>
        <dbReference type="SAM" id="MobiDB-lite"/>
    </source>
</evidence>
<feature type="compositionally biased region" description="Acidic residues" evidence="1">
    <location>
        <begin position="80"/>
        <end position="91"/>
    </location>
</feature>
<feature type="compositionally biased region" description="Basic and acidic residues" evidence="1">
    <location>
        <begin position="56"/>
        <end position="79"/>
    </location>
</feature>
<evidence type="ECO:0000313" key="2">
    <source>
        <dbReference type="EMBL" id="BBC78237.1"/>
    </source>
</evidence>